<dbReference type="Pfam" id="PF11211">
    <property type="entry name" value="DUF2997"/>
    <property type="match status" value="1"/>
</dbReference>
<dbReference type="Proteomes" id="UP001299970">
    <property type="component" value="Unassembled WGS sequence"/>
</dbReference>
<dbReference type="InterPro" id="IPR021375">
    <property type="entry name" value="DUF2997"/>
</dbReference>
<sequence length="71" mass="7734">MNPPAQIIVLIRPDGTVSAETKNVTGTACLDYIRLLEDLLGATTTDSSYTEDYTRSAATNIQEARNELGWS</sequence>
<dbReference type="RefSeq" id="WP_241035213.1">
    <property type="nucleotide sequence ID" value="NZ_BAAAJF010000018.1"/>
</dbReference>
<dbReference type="EMBL" id="JAKXMK010000004">
    <property type="protein sequence ID" value="MCH6165181.1"/>
    <property type="molecule type" value="Genomic_DNA"/>
</dbReference>
<name>A0ABS9T9G4_9PSEU</name>
<organism evidence="1 2">
    <name type="scientific">Pseudonocardia alaniniphila</name>
    <dbReference type="NCBI Taxonomy" id="75291"/>
    <lineage>
        <taxon>Bacteria</taxon>
        <taxon>Bacillati</taxon>
        <taxon>Actinomycetota</taxon>
        <taxon>Actinomycetes</taxon>
        <taxon>Pseudonocardiales</taxon>
        <taxon>Pseudonocardiaceae</taxon>
        <taxon>Pseudonocardia</taxon>
    </lineage>
</organism>
<keyword evidence="2" id="KW-1185">Reference proteome</keyword>
<accession>A0ABS9T9G4</accession>
<reference evidence="1 2" key="1">
    <citation type="submission" date="2022-03" db="EMBL/GenBank/DDBJ databases">
        <title>Pseudonocardia alaer sp. nov., a novel actinomycete isolated from reed forest soil.</title>
        <authorList>
            <person name="Wang L."/>
        </authorList>
    </citation>
    <scope>NUCLEOTIDE SEQUENCE [LARGE SCALE GENOMIC DNA]</scope>
    <source>
        <strain evidence="1 2">Y-16303</strain>
    </source>
</reference>
<gene>
    <name evidence="1" type="ORF">MMF94_05755</name>
</gene>
<evidence type="ECO:0000313" key="1">
    <source>
        <dbReference type="EMBL" id="MCH6165181.1"/>
    </source>
</evidence>
<comment type="caution">
    <text evidence="1">The sequence shown here is derived from an EMBL/GenBank/DDBJ whole genome shotgun (WGS) entry which is preliminary data.</text>
</comment>
<protein>
    <submittedName>
        <fullName evidence="1">DUF2997 domain-containing protein</fullName>
    </submittedName>
</protein>
<proteinExistence type="predicted"/>
<evidence type="ECO:0000313" key="2">
    <source>
        <dbReference type="Proteomes" id="UP001299970"/>
    </source>
</evidence>